<name>A0A175R731_9HYPH</name>
<dbReference type="EMBL" id="LDPZ01000026">
    <property type="protein sequence ID" value="KTQ95005.1"/>
    <property type="molecule type" value="Genomic_DNA"/>
</dbReference>
<evidence type="ECO:0000313" key="2">
    <source>
        <dbReference type="Proteomes" id="UP000078272"/>
    </source>
</evidence>
<protein>
    <submittedName>
        <fullName evidence="1">Uncharacterized protein</fullName>
    </submittedName>
</protein>
<sequence length="59" mass="6626">MKSFKIKEDAKYRVLITRPVTVEAGQLLPRDQHKMMGSVLAGIVETYGWEAIHEADPLG</sequence>
<reference evidence="1 2" key="1">
    <citation type="journal article" date="2016" name="Front. Microbiol.">
        <title>Genomic Resource of Rice Seed Associated Bacteria.</title>
        <authorList>
            <person name="Midha S."/>
            <person name="Bansal K."/>
            <person name="Sharma S."/>
            <person name="Kumar N."/>
            <person name="Patil P.P."/>
            <person name="Chaudhry V."/>
            <person name="Patil P.B."/>
        </authorList>
    </citation>
    <scope>NUCLEOTIDE SEQUENCE [LARGE SCALE GENOMIC DNA]</scope>
    <source>
        <strain evidence="1 2">NS226</strain>
    </source>
</reference>
<dbReference type="AlphaFoldDB" id="A0A175R731"/>
<gene>
    <name evidence="1" type="ORF">NS226_13825</name>
</gene>
<accession>A0A175R731</accession>
<organism evidence="1 2">
    <name type="scientific">Aureimonas ureilytica</name>
    <dbReference type="NCBI Taxonomy" id="401562"/>
    <lineage>
        <taxon>Bacteria</taxon>
        <taxon>Pseudomonadati</taxon>
        <taxon>Pseudomonadota</taxon>
        <taxon>Alphaproteobacteria</taxon>
        <taxon>Hyphomicrobiales</taxon>
        <taxon>Aurantimonadaceae</taxon>
        <taxon>Aureimonas</taxon>
    </lineage>
</organism>
<dbReference type="OrthoDB" id="4990393at2"/>
<comment type="caution">
    <text evidence="1">The sequence shown here is derived from an EMBL/GenBank/DDBJ whole genome shotgun (WGS) entry which is preliminary data.</text>
</comment>
<dbReference type="Proteomes" id="UP000078272">
    <property type="component" value="Unassembled WGS sequence"/>
</dbReference>
<evidence type="ECO:0000313" key="1">
    <source>
        <dbReference type="EMBL" id="KTQ95005.1"/>
    </source>
</evidence>
<dbReference type="RefSeq" id="WP_058635479.1">
    <property type="nucleotide sequence ID" value="NZ_LDPZ01000026.1"/>
</dbReference>
<proteinExistence type="predicted"/>